<dbReference type="EMBL" id="JH651144">
    <property type="protein sequence ID" value="EXA29124.1"/>
    <property type="molecule type" value="Genomic_DNA"/>
</dbReference>
<reference evidence="1" key="1">
    <citation type="submission" date="2011-10" db="EMBL/GenBank/DDBJ databases">
        <title>The Genome Sequence of Fusarium oxysporum HDV247.</title>
        <authorList>
            <consortium name="The Broad Institute Genome Sequencing Platform"/>
            <person name="Ma L.-J."/>
            <person name="Gale L.R."/>
            <person name="Schwartz D.C."/>
            <person name="Zhou S."/>
            <person name="Corby-Kistler H."/>
            <person name="Young S.K."/>
            <person name="Zeng Q."/>
            <person name="Gargeya S."/>
            <person name="Fitzgerald M."/>
            <person name="Haas B."/>
            <person name="Abouelleil A."/>
            <person name="Alvarado L."/>
            <person name="Arachchi H.M."/>
            <person name="Berlin A."/>
            <person name="Brown A."/>
            <person name="Chapman S.B."/>
            <person name="Chen Z."/>
            <person name="Dunbar C."/>
            <person name="Freedman E."/>
            <person name="Gearin G."/>
            <person name="Goldberg J."/>
            <person name="Griggs A."/>
            <person name="Gujja S."/>
            <person name="Heiman D."/>
            <person name="Howarth C."/>
            <person name="Larson L."/>
            <person name="Lui A."/>
            <person name="MacDonald P.J.P."/>
            <person name="Montmayeur A."/>
            <person name="Murphy C."/>
            <person name="Neiman D."/>
            <person name="Pearson M."/>
            <person name="Priest M."/>
            <person name="Roberts A."/>
            <person name="Saif S."/>
            <person name="Shea T."/>
            <person name="Shenoy N."/>
            <person name="Sisk P."/>
            <person name="Stolte C."/>
            <person name="Sykes S."/>
            <person name="Wortman J."/>
            <person name="Nusbaum C."/>
            <person name="Birren B."/>
        </authorList>
    </citation>
    <scope>NUCLEOTIDE SEQUENCE [LARGE SCALE GENOMIC DNA]</scope>
    <source>
        <strain evidence="1">HDV247</strain>
    </source>
</reference>
<dbReference type="SUPFAM" id="SSF51735">
    <property type="entry name" value="NAD(P)-binding Rossmann-fold domains"/>
    <property type="match status" value="1"/>
</dbReference>
<dbReference type="OrthoDB" id="1933717at2759"/>
<dbReference type="AlphaFoldDB" id="W9N916"/>
<evidence type="ECO:0000313" key="1">
    <source>
        <dbReference type="EMBL" id="EXA29124.1"/>
    </source>
</evidence>
<name>W9N916_FUSOX</name>
<dbReference type="HOGENOM" id="CLU_2184065_0_0_1"/>
<reference evidence="1" key="2">
    <citation type="submission" date="2012-05" db="EMBL/GenBank/DDBJ databases">
        <title>Annotation of the Genome Sequence of Fusarium oxysporum HDV247.</title>
        <authorList>
            <consortium name="The Broad Institute Genomics Platform"/>
            <person name="Ma L.-J."/>
            <person name="Corby-Kistler H."/>
            <person name="Broz K."/>
            <person name="Gale L.R."/>
            <person name="Jonkers W."/>
            <person name="O'Donnell K."/>
            <person name="Ploetz R."/>
            <person name="Steinberg C."/>
            <person name="Schwartz D.C."/>
            <person name="VanEtten H."/>
            <person name="Zhou S."/>
            <person name="Young S.K."/>
            <person name="Zeng Q."/>
            <person name="Gargeya S."/>
            <person name="Fitzgerald M."/>
            <person name="Abouelleil A."/>
            <person name="Alvarado L."/>
            <person name="Chapman S.B."/>
            <person name="Gainer-Dewar J."/>
            <person name="Goldberg J."/>
            <person name="Griggs A."/>
            <person name="Gujja S."/>
            <person name="Hansen M."/>
            <person name="Howarth C."/>
            <person name="Imamovic A."/>
            <person name="Ireland A."/>
            <person name="Larimer J."/>
            <person name="McCowan C."/>
            <person name="Murphy C."/>
            <person name="Pearson M."/>
            <person name="Poon T.W."/>
            <person name="Priest M."/>
            <person name="Roberts A."/>
            <person name="Saif S."/>
            <person name="Shea T."/>
            <person name="Sykes S."/>
            <person name="Wortman J."/>
            <person name="Nusbaum C."/>
            <person name="Birren B."/>
        </authorList>
    </citation>
    <scope>NUCLEOTIDE SEQUENCE</scope>
    <source>
        <strain evidence="1">HDV247</strain>
    </source>
</reference>
<sequence length="109" mass="11663">MAPNKRIILITGANSGIGYDTSYALANDSPDNHIIMGARSSVKGLAALNEIQARKPAGTLSFLELDITSDESIKARLAINSTINSIPSILWKLKSRASIQSIPFTAHID</sequence>
<dbReference type="Proteomes" id="UP000030751">
    <property type="component" value="Unassembled WGS sequence"/>
</dbReference>
<organism evidence="1">
    <name type="scientific">Fusarium oxysporum f. sp. pisi HDV247</name>
    <dbReference type="NCBI Taxonomy" id="1080344"/>
    <lineage>
        <taxon>Eukaryota</taxon>
        <taxon>Fungi</taxon>
        <taxon>Dikarya</taxon>
        <taxon>Ascomycota</taxon>
        <taxon>Pezizomycotina</taxon>
        <taxon>Sordariomycetes</taxon>
        <taxon>Hypocreomycetidae</taxon>
        <taxon>Hypocreales</taxon>
        <taxon>Nectriaceae</taxon>
        <taxon>Fusarium</taxon>
        <taxon>Fusarium oxysporum species complex</taxon>
    </lineage>
</organism>
<dbReference type="Pfam" id="PF00106">
    <property type="entry name" value="adh_short"/>
    <property type="match status" value="1"/>
</dbReference>
<dbReference type="Gene3D" id="3.40.50.720">
    <property type="entry name" value="NAD(P)-binding Rossmann-like Domain"/>
    <property type="match status" value="1"/>
</dbReference>
<accession>W9N916</accession>
<dbReference type="InterPro" id="IPR036291">
    <property type="entry name" value="NAD(P)-bd_dom_sf"/>
</dbReference>
<dbReference type="InterPro" id="IPR002347">
    <property type="entry name" value="SDR_fam"/>
</dbReference>
<gene>
    <name evidence="1" type="ORF">FOVG_19332</name>
</gene>
<protein>
    <submittedName>
        <fullName evidence="1">Uncharacterized protein</fullName>
    </submittedName>
</protein>
<proteinExistence type="predicted"/>